<dbReference type="EMBL" id="CP001032">
    <property type="protein sequence ID" value="ACB74003.1"/>
    <property type="molecule type" value="Genomic_DNA"/>
</dbReference>
<protein>
    <submittedName>
        <fullName evidence="6">RNA polymerase, sigma-24 subunit, ECF subfamily</fullName>
    </submittedName>
</protein>
<reference evidence="6 7" key="1">
    <citation type="journal article" date="2011" name="J. Bacteriol.">
        <title>Genome sequence of the verrucomicrobium Opitutus terrae PB90-1, an abundant inhabitant of rice paddy soil ecosystems.</title>
        <authorList>
            <person name="van Passel M.W."/>
            <person name="Kant R."/>
            <person name="Palva A."/>
            <person name="Copeland A."/>
            <person name="Lucas S."/>
            <person name="Lapidus A."/>
            <person name="Glavina del Rio T."/>
            <person name="Pitluck S."/>
            <person name="Goltsman E."/>
            <person name="Clum A."/>
            <person name="Sun H."/>
            <person name="Schmutz J."/>
            <person name="Larimer F.W."/>
            <person name="Land M.L."/>
            <person name="Hauser L."/>
            <person name="Kyrpides N."/>
            <person name="Mikhailova N."/>
            <person name="Richardson P.P."/>
            <person name="Janssen P.H."/>
            <person name="de Vos W.M."/>
            <person name="Smidt H."/>
        </authorList>
    </citation>
    <scope>NUCLEOTIDE SEQUENCE [LARGE SCALE GENOMIC DNA]</scope>
    <source>
        <strain evidence="7">DSM 11246 / JCM 15787 / PB90-1</strain>
    </source>
</reference>
<keyword evidence="2" id="KW-0805">Transcription regulation</keyword>
<dbReference type="KEGG" id="ote:Oter_0714"/>
<dbReference type="Proteomes" id="UP000007013">
    <property type="component" value="Chromosome"/>
</dbReference>
<dbReference type="Pfam" id="PF04542">
    <property type="entry name" value="Sigma70_r2"/>
    <property type="match status" value="1"/>
</dbReference>
<dbReference type="SUPFAM" id="SSF88946">
    <property type="entry name" value="Sigma2 domain of RNA polymerase sigma factors"/>
    <property type="match status" value="1"/>
</dbReference>
<evidence type="ECO:0000313" key="6">
    <source>
        <dbReference type="EMBL" id="ACB74003.1"/>
    </source>
</evidence>
<dbReference type="Pfam" id="PF08668">
    <property type="entry name" value="HDOD"/>
    <property type="match status" value="1"/>
</dbReference>
<dbReference type="NCBIfam" id="TIGR02937">
    <property type="entry name" value="sigma70-ECF"/>
    <property type="match status" value="1"/>
</dbReference>
<dbReference type="eggNOG" id="COG1639">
    <property type="taxonomic scope" value="Bacteria"/>
</dbReference>
<dbReference type="GO" id="GO:0006352">
    <property type="term" value="P:DNA-templated transcription initiation"/>
    <property type="evidence" value="ECO:0007669"/>
    <property type="project" value="InterPro"/>
</dbReference>
<name>B1ZUG0_OPITP</name>
<feature type="domain" description="HDOD" evidence="5">
    <location>
        <begin position="15"/>
        <end position="208"/>
    </location>
</feature>
<evidence type="ECO:0000256" key="4">
    <source>
        <dbReference type="ARBA" id="ARBA00023163"/>
    </source>
</evidence>
<dbReference type="InterPro" id="IPR036388">
    <property type="entry name" value="WH-like_DNA-bd_sf"/>
</dbReference>
<dbReference type="HOGENOM" id="CLU_519562_0_0_0"/>
<evidence type="ECO:0000259" key="5">
    <source>
        <dbReference type="PROSITE" id="PS51833"/>
    </source>
</evidence>
<keyword evidence="7" id="KW-1185">Reference proteome</keyword>
<dbReference type="SUPFAM" id="SSF109604">
    <property type="entry name" value="HD-domain/PDEase-like"/>
    <property type="match status" value="1"/>
</dbReference>
<dbReference type="GO" id="GO:0003677">
    <property type="term" value="F:DNA binding"/>
    <property type="evidence" value="ECO:0007669"/>
    <property type="project" value="InterPro"/>
</dbReference>
<dbReference type="InterPro" id="IPR013325">
    <property type="entry name" value="RNA_pol_sigma_r2"/>
</dbReference>
<dbReference type="CDD" id="cd06171">
    <property type="entry name" value="Sigma70_r4"/>
    <property type="match status" value="1"/>
</dbReference>
<dbReference type="InterPro" id="IPR007627">
    <property type="entry name" value="RNA_pol_sigma70_r2"/>
</dbReference>
<comment type="similarity">
    <text evidence="1">Belongs to the sigma-70 factor family. ECF subfamily.</text>
</comment>
<dbReference type="OrthoDB" id="9784984at2"/>
<dbReference type="STRING" id="452637.Oter_0714"/>
<dbReference type="InterPro" id="IPR013976">
    <property type="entry name" value="HDOD"/>
</dbReference>
<dbReference type="Gene3D" id="1.10.3210.10">
    <property type="entry name" value="Hypothetical protein af1432"/>
    <property type="match status" value="1"/>
</dbReference>
<dbReference type="Gene3D" id="1.10.10.10">
    <property type="entry name" value="Winged helix-like DNA-binding domain superfamily/Winged helix DNA-binding domain"/>
    <property type="match status" value="1"/>
</dbReference>
<dbReference type="InterPro" id="IPR013249">
    <property type="entry name" value="RNA_pol_sigma70_r4_t2"/>
</dbReference>
<proteinExistence type="inferred from homology"/>
<dbReference type="Pfam" id="PF08281">
    <property type="entry name" value="Sigma70_r4_2"/>
    <property type="match status" value="1"/>
</dbReference>
<evidence type="ECO:0000256" key="3">
    <source>
        <dbReference type="ARBA" id="ARBA00023082"/>
    </source>
</evidence>
<dbReference type="InterPro" id="IPR013324">
    <property type="entry name" value="RNA_pol_sigma_r3/r4-like"/>
</dbReference>
<dbReference type="PROSITE" id="PS51833">
    <property type="entry name" value="HDOD"/>
    <property type="match status" value="1"/>
</dbReference>
<keyword evidence="4" id="KW-0804">Transcription</keyword>
<dbReference type="RefSeq" id="WP_012373541.1">
    <property type="nucleotide sequence ID" value="NC_010571.1"/>
</dbReference>
<dbReference type="InterPro" id="IPR039425">
    <property type="entry name" value="RNA_pol_sigma-70-like"/>
</dbReference>
<dbReference type="SUPFAM" id="SSF88659">
    <property type="entry name" value="Sigma3 and sigma4 domains of RNA polymerase sigma factors"/>
    <property type="match status" value="1"/>
</dbReference>
<keyword evidence="3" id="KW-0731">Sigma factor</keyword>
<evidence type="ECO:0000256" key="1">
    <source>
        <dbReference type="ARBA" id="ARBA00010641"/>
    </source>
</evidence>
<evidence type="ECO:0000256" key="2">
    <source>
        <dbReference type="ARBA" id="ARBA00023015"/>
    </source>
</evidence>
<accession>B1ZUG0</accession>
<evidence type="ECO:0000313" key="7">
    <source>
        <dbReference type="Proteomes" id="UP000007013"/>
    </source>
</evidence>
<dbReference type="GO" id="GO:0016987">
    <property type="term" value="F:sigma factor activity"/>
    <property type="evidence" value="ECO:0007669"/>
    <property type="project" value="UniProtKB-KW"/>
</dbReference>
<dbReference type="PANTHER" id="PTHR43133:SF51">
    <property type="entry name" value="RNA POLYMERASE SIGMA FACTOR"/>
    <property type="match status" value="1"/>
</dbReference>
<dbReference type="PANTHER" id="PTHR43133">
    <property type="entry name" value="RNA POLYMERASE ECF-TYPE SIGMA FACTO"/>
    <property type="match status" value="1"/>
</dbReference>
<dbReference type="AlphaFoldDB" id="B1ZUG0"/>
<sequence length="524" mass="58128">MAITRETILEVAGSLPPASQVFSELGVILRRPDARLDEIATLMKRDSTLAANLIRISNSVAYGGEQKVGSVEEALARVGMKEVFRLVSHVASAQLVDRTLSNYGIEATELREQMLQTAFICEHLAEECDLDPRSAYTAGLMRPLGLLVLDRLAERYEMEPYHPINDPDYLAWEGRVFGIASSEVAGMVLSQWSFRDDIVEAVRSQYLIRVEDAQDRLACLLNLSGGLVADAGHALLGETRHWGVTPAKLQALGVSDEALRAAGKRAFKAFAAFQNRMAERAEAAEAEEPAPPVAPIAPPIAESPPPEPVATEEETCNFAPEEGVLHANDERPVQTSPAGLITPTDFTTFMRNYQDMVFSTAVRLVGNEAQAEDISQEVFLKAYERFDSLQSSPTAGGWLKTVATNLSLNHLSRYRNRWRFFSEFRREDDAGDDQPEIEFASPDTFFAGMDAGERREWVDAALDKLPEHQRVPLVLYHFEDMSYEDIAKRLRISLAKVKTDILRARAALARILERSGAPHEKLTA</sequence>
<dbReference type="InterPro" id="IPR014284">
    <property type="entry name" value="RNA_pol_sigma-70_dom"/>
</dbReference>
<dbReference type="eggNOG" id="COG1595">
    <property type="taxonomic scope" value="Bacteria"/>
</dbReference>
<organism evidence="6 7">
    <name type="scientific">Opitutus terrae (strain DSM 11246 / JCM 15787 / PB90-1)</name>
    <dbReference type="NCBI Taxonomy" id="452637"/>
    <lineage>
        <taxon>Bacteria</taxon>
        <taxon>Pseudomonadati</taxon>
        <taxon>Verrucomicrobiota</taxon>
        <taxon>Opitutia</taxon>
        <taxon>Opitutales</taxon>
        <taxon>Opitutaceae</taxon>
        <taxon>Opitutus</taxon>
    </lineage>
</organism>
<gene>
    <name evidence="6" type="ordered locus">Oter_0714</name>
</gene>
<dbReference type="Gene3D" id="1.10.1740.10">
    <property type="match status" value="1"/>
</dbReference>